<dbReference type="GO" id="GO:0140114">
    <property type="term" value="P:cellular detoxification of fluoride"/>
    <property type="evidence" value="ECO:0007669"/>
    <property type="project" value="UniProtKB-UniRule"/>
</dbReference>
<dbReference type="Pfam" id="PF02537">
    <property type="entry name" value="CRCB"/>
    <property type="match status" value="1"/>
</dbReference>
<sequence>MIGTILAVGFGGFLGAIARMITSSFFSKIIPHNYPYGTLFVNIIGSFLIGLFFSYANSKGVHILTKSLVSTGFLGAFTTFSTFSYENLLFLQSGNYFQFLLNIFLNVALCLLAVWLGFLILK</sequence>
<keyword evidence="11" id="KW-0479">Metal-binding</keyword>
<dbReference type="GeneID" id="56586510"/>
<keyword evidence="4 11" id="KW-0812">Transmembrane</keyword>
<evidence type="ECO:0000256" key="7">
    <source>
        <dbReference type="ARBA" id="ARBA00023136"/>
    </source>
</evidence>
<evidence type="ECO:0000256" key="10">
    <source>
        <dbReference type="ARBA" id="ARBA00035585"/>
    </source>
</evidence>
<feature type="transmembrane region" description="Helical" evidence="11">
    <location>
        <begin position="97"/>
        <end position="121"/>
    </location>
</feature>
<evidence type="ECO:0000256" key="8">
    <source>
        <dbReference type="ARBA" id="ARBA00023303"/>
    </source>
</evidence>
<comment type="catalytic activity">
    <reaction evidence="10">
        <text>fluoride(in) = fluoride(out)</text>
        <dbReference type="Rhea" id="RHEA:76159"/>
        <dbReference type="ChEBI" id="CHEBI:17051"/>
    </reaction>
    <physiologicalReaction direction="left-to-right" evidence="10">
        <dbReference type="Rhea" id="RHEA:76160"/>
    </physiologicalReaction>
</comment>
<dbReference type="OrthoDB" id="9806299at2"/>
<name>A0A7L5HXI2_9BACT</name>
<feature type="transmembrane region" description="Helical" evidence="11">
    <location>
        <begin position="68"/>
        <end position="85"/>
    </location>
</feature>
<evidence type="ECO:0000256" key="11">
    <source>
        <dbReference type="HAMAP-Rule" id="MF_00454"/>
    </source>
</evidence>
<evidence type="ECO:0000313" key="13">
    <source>
        <dbReference type="Proteomes" id="UP000509246"/>
    </source>
</evidence>
<comment type="activity regulation">
    <text evidence="11">Na(+) is not transported, but it plays an essential structural role and its presence is essential for fluoride channel function.</text>
</comment>
<keyword evidence="6 11" id="KW-0406">Ion transport</keyword>
<evidence type="ECO:0000256" key="4">
    <source>
        <dbReference type="ARBA" id="ARBA00022692"/>
    </source>
</evidence>
<evidence type="ECO:0000256" key="6">
    <source>
        <dbReference type="ARBA" id="ARBA00023065"/>
    </source>
</evidence>
<keyword evidence="13" id="KW-1185">Reference proteome</keyword>
<evidence type="ECO:0000256" key="3">
    <source>
        <dbReference type="ARBA" id="ARBA00022519"/>
    </source>
</evidence>
<evidence type="ECO:0000256" key="2">
    <source>
        <dbReference type="ARBA" id="ARBA00022475"/>
    </source>
</evidence>
<dbReference type="RefSeq" id="WP_139425184.1">
    <property type="nucleotide sequence ID" value="NZ_CBCSFY010000017.1"/>
</dbReference>
<organism evidence="12 13">
    <name type="scientific">Campylobacter armoricus</name>
    <dbReference type="NCBI Taxonomy" id="2505970"/>
    <lineage>
        <taxon>Bacteria</taxon>
        <taxon>Pseudomonadati</taxon>
        <taxon>Campylobacterota</taxon>
        <taxon>Epsilonproteobacteria</taxon>
        <taxon>Campylobacterales</taxon>
        <taxon>Campylobacteraceae</taxon>
        <taxon>Campylobacter</taxon>
    </lineage>
</organism>
<dbReference type="GO" id="GO:0062054">
    <property type="term" value="F:fluoride channel activity"/>
    <property type="evidence" value="ECO:0007669"/>
    <property type="project" value="UniProtKB-UniRule"/>
</dbReference>
<keyword evidence="2 11" id="KW-1003">Cell membrane</keyword>
<evidence type="ECO:0000313" key="12">
    <source>
        <dbReference type="EMBL" id="QKF79686.1"/>
    </source>
</evidence>
<keyword evidence="5 11" id="KW-1133">Transmembrane helix</keyword>
<dbReference type="GO" id="GO:0005886">
    <property type="term" value="C:plasma membrane"/>
    <property type="evidence" value="ECO:0007669"/>
    <property type="project" value="UniProtKB-SubCell"/>
</dbReference>
<feature type="binding site" evidence="11">
    <location>
        <position position="75"/>
    </location>
    <ligand>
        <name>Na(+)</name>
        <dbReference type="ChEBI" id="CHEBI:29101"/>
        <note>structural</note>
    </ligand>
</feature>
<proteinExistence type="inferred from homology"/>
<dbReference type="GO" id="GO:0046872">
    <property type="term" value="F:metal ion binding"/>
    <property type="evidence" value="ECO:0007669"/>
    <property type="project" value="UniProtKB-KW"/>
</dbReference>
<keyword evidence="11" id="KW-0813">Transport</keyword>
<feature type="binding site" evidence="11">
    <location>
        <position position="78"/>
    </location>
    <ligand>
        <name>Na(+)</name>
        <dbReference type="ChEBI" id="CHEBI:29101"/>
        <note>structural</note>
    </ligand>
</feature>
<keyword evidence="7 11" id="KW-0472">Membrane</keyword>
<reference evidence="12 13" key="1">
    <citation type="submission" date="2020-05" db="EMBL/GenBank/DDBJ databases">
        <title>Complete genome sequencing of Campylobacter and Arcobacter type strains.</title>
        <authorList>
            <person name="Miller W.G."/>
            <person name="Yee E."/>
        </authorList>
    </citation>
    <scope>NUCLEOTIDE SEQUENCE [LARGE SCALE GENOMIC DNA]</scope>
    <source>
        <strain evidence="12 13">CCUG 73571</strain>
    </source>
</reference>
<dbReference type="KEGG" id="carm:CARM_0773"/>
<dbReference type="Proteomes" id="UP000509246">
    <property type="component" value="Chromosome"/>
</dbReference>
<dbReference type="PANTHER" id="PTHR28259:SF1">
    <property type="entry name" value="FLUORIDE EXPORT PROTEIN 1-RELATED"/>
    <property type="match status" value="1"/>
</dbReference>
<keyword evidence="11" id="KW-0915">Sodium</keyword>
<evidence type="ECO:0000256" key="1">
    <source>
        <dbReference type="ARBA" id="ARBA00004651"/>
    </source>
</evidence>
<keyword evidence="3" id="KW-0997">Cell inner membrane</keyword>
<comment type="similarity">
    <text evidence="9 11">Belongs to the fluoride channel Fluc/FEX (TC 1.A.43) family.</text>
</comment>
<dbReference type="InterPro" id="IPR003691">
    <property type="entry name" value="FluC"/>
</dbReference>
<dbReference type="HAMAP" id="MF_00454">
    <property type="entry name" value="FluC"/>
    <property type="match status" value="1"/>
</dbReference>
<dbReference type="AlphaFoldDB" id="A0A7L5HXI2"/>
<dbReference type="PANTHER" id="PTHR28259">
    <property type="entry name" value="FLUORIDE EXPORT PROTEIN 1-RELATED"/>
    <property type="match status" value="1"/>
</dbReference>
<dbReference type="NCBIfam" id="TIGR00494">
    <property type="entry name" value="crcB"/>
    <property type="match status" value="1"/>
</dbReference>
<comment type="function">
    <text evidence="11">Fluoride-specific ion channel. Important for reducing fluoride concentration in the cell, thus reducing its toxicity.</text>
</comment>
<protein>
    <recommendedName>
        <fullName evidence="11">Fluoride-specific ion channel FluC</fullName>
    </recommendedName>
</protein>
<evidence type="ECO:0000256" key="5">
    <source>
        <dbReference type="ARBA" id="ARBA00022989"/>
    </source>
</evidence>
<keyword evidence="8 11" id="KW-0407">Ion channel</keyword>
<evidence type="ECO:0000256" key="9">
    <source>
        <dbReference type="ARBA" id="ARBA00035120"/>
    </source>
</evidence>
<gene>
    <name evidence="11 12" type="primary">crcB</name>
    <name evidence="11" type="synonym">fluC</name>
    <name evidence="12" type="ORF">CARM_0773</name>
</gene>
<accession>A0A7L5HXI2</accession>
<dbReference type="EMBL" id="CP053825">
    <property type="protein sequence ID" value="QKF79686.1"/>
    <property type="molecule type" value="Genomic_DNA"/>
</dbReference>
<feature type="transmembrane region" description="Helical" evidence="11">
    <location>
        <begin position="34"/>
        <end position="56"/>
    </location>
</feature>
<comment type="subcellular location">
    <subcellularLocation>
        <location evidence="1 11">Cell membrane</location>
        <topology evidence="1 11">Multi-pass membrane protein</topology>
    </subcellularLocation>
</comment>